<protein>
    <submittedName>
        <fullName evidence="1">Uncharacterized protein</fullName>
    </submittedName>
</protein>
<gene>
    <name evidence="1" type="ORF">RU07_12285</name>
</gene>
<evidence type="ECO:0000313" key="1">
    <source>
        <dbReference type="EMBL" id="KIQ02219.1"/>
    </source>
</evidence>
<name>A0A0D0KR46_AGRTU</name>
<dbReference type="AlphaFoldDB" id="A0A0D0KR46"/>
<dbReference type="EMBL" id="JXQV01000011">
    <property type="protein sequence ID" value="KIQ02219.1"/>
    <property type="molecule type" value="Genomic_DNA"/>
</dbReference>
<evidence type="ECO:0000313" key="2">
    <source>
        <dbReference type="Proteomes" id="UP000035017"/>
    </source>
</evidence>
<comment type="caution">
    <text evidence="1">The sequence shown here is derived from an EMBL/GenBank/DDBJ whole genome shotgun (WGS) entry which is preliminary data.</text>
</comment>
<dbReference type="OrthoDB" id="8282842at2"/>
<sequence length="184" mass="20589">MTTGAQAARDREKARVSRLIDIANRSHGDRWAIDIDGGETNVIAQRSSGEQDVICTIYRTASPDEIELISGALENVFMLLDIRRRAIIALKQGQPAQGAQQVSRMRDGDFAANAAILCAEPLFQRFLERRNRDGSAIHNQEQADAVLKRLLGITSKTQLNRQERAQAAFIDLRADYQTWKRGRA</sequence>
<dbReference type="Proteomes" id="UP000035017">
    <property type="component" value="Unassembled WGS sequence"/>
</dbReference>
<proteinExistence type="predicted"/>
<accession>A0A0D0KR46</accession>
<organism evidence="1 2">
    <name type="scientific">Agrobacterium tumefaciens</name>
    <dbReference type="NCBI Taxonomy" id="358"/>
    <lineage>
        <taxon>Bacteria</taxon>
        <taxon>Pseudomonadati</taxon>
        <taxon>Pseudomonadota</taxon>
        <taxon>Alphaproteobacteria</taxon>
        <taxon>Hyphomicrobiales</taxon>
        <taxon>Rhizobiaceae</taxon>
        <taxon>Rhizobium/Agrobacterium group</taxon>
        <taxon>Agrobacterium</taxon>
        <taxon>Agrobacterium tumefaciens complex</taxon>
    </lineage>
</organism>
<reference evidence="1 2" key="1">
    <citation type="submission" date="2014-12" db="EMBL/GenBank/DDBJ databases">
        <title>16Stimator: statistical estimation of ribosomal gene copy numbers from draft genome assemblies.</title>
        <authorList>
            <person name="Perisin M.A."/>
            <person name="Vetter M."/>
            <person name="Gilbert J.A."/>
            <person name="Bergelson J."/>
        </authorList>
    </citation>
    <scope>NUCLEOTIDE SEQUENCE [LARGE SCALE GENOMIC DNA]</scope>
    <source>
        <strain evidence="1 2">MEJ076</strain>
    </source>
</reference>